<feature type="transmembrane region" description="Helical" evidence="1">
    <location>
        <begin position="149"/>
        <end position="175"/>
    </location>
</feature>
<name>F1T8Q7_9FIRM</name>
<keyword evidence="1" id="KW-0472">Membrane</keyword>
<feature type="transmembrane region" description="Helical" evidence="1">
    <location>
        <begin position="275"/>
        <end position="307"/>
    </location>
</feature>
<comment type="caution">
    <text evidence="3">The sequence shown here is derived from an EMBL/GenBank/DDBJ whole genome shotgun (WGS) entry which is preliminary data.</text>
</comment>
<feature type="domain" description="Urease accessory protein UreH-like transmembrane" evidence="2">
    <location>
        <begin position="185"/>
        <end position="344"/>
    </location>
</feature>
<sequence length="378" mass="43052">MRKFALFLIVLLLLAHGSVFWSMAESENKVTSVYFYSPTCASCNSMSDFLEDFSKNHKNFDLRKYDISDLRNKSLLDKYNEAYKVSAEDEGIVPVVFIRDKYYTDEQLIRANLEKVLSTPGAKTLEISISVQTHEKDISRFKGFTMPSVFLAGIINGLNPCSLSMLLFFLSLLAVKKDKILKIGMSFITGKFLAYVLLGTILFQFLSMFDFRLFNTVFKIIFAIVLLALIIMSIQDYFAAKAERYDKIRLQLPQAFRRFNHGVNKKISGFANLKIIVLLGFLLGMIISLGEFLCTGQIYLATIITIFQTNSQLSLQALISLIVYNSGVIIPLVILLFLVYKGKEIFDVSEAIRERLHIIKLINALILALFFILILLFF</sequence>
<dbReference type="eggNOG" id="COG0785">
    <property type="taxonomic scope" value="Bacteria"/>
</dbReference>
<dbReference type="InterPro" id="IPR039447">
    <property type="entry name" value="UreH-like_TM_dom"/>
</dbReference>
<dbReference type="CDD" id="cd02947">
    <property type="entry name" value="TRX_family"/>
    <property type="match status" value="1"/>
</dbReference>
<dbReference type="STRING" id="588581.Cpap_3316"/>
<evidence type="ECO:0000313" key="4">
    <source>
        <dbReference type="Proteomes" id="UP000003860"/>
    </source>
</evidence>
<dbReference type="EMBL" id="ACXX02000002">
    <property type="protein sequence ID" value="EGD48889.1"/>
    <property type="molecule type" value="Genomic_DNA"/>
</dbReference>
<dbReference type="InterPro" id="IPR036249">
    <property type="entry name" value="Thioredoxin-like_sf"/>
</dbReference>
<gene>
    <name evidence="3" type="ORF">Cpap_3316</name>
</gene>
<reference evidence="3" key="2">
    <citation type="submission" date="2011-01" db="EMBL/GenBank/DDBJ databases">
        <title>The Non-contiguous Finished genome of Clostridium papyrosolvens.</title>
        <authorList>
            <person name="Lucas S."/>
            <person name="Copeland A."/>
            <person name="Lapidus A."/>
            <person name="Cheng J.-F."/>
            <person name="Goodwin L."/>
            <person name="Pitluck S."/>
            <person name="Misra M."/>
            <person name="Chertkov O."/>
            <person name="Detter J.C."/>
            <person name="Han C."/>
            <person name="Tapia R."/>
            <person name="Land M."/>
            <person name="Hauser L."/>
            <person name="Kyrpides N."/>
            <person name="Ivanova N."/>
            <person name="Pagani I."/>
            <person name="Mouttaki H."/>
            <person name="He Z."/>
            <person name="Zhou J."/>
            <person name="Hemme C.L."/>
            <person name="Woyke T."/>
        </authorList>
    </citation>
    <scope>NUCLEOTIDE SEQUENCE [LARGE SCALE GENOMIC DNA]</scope>
    <source>
        <strain evidence="3">DSM 2782</strain>
    </source>
</reference>
<reference evidence="3" key="1">
    <citation type="submission" date="2009-07" db="EMBL/GenBank/DDBJ databases">
        <authorList>
            <consortium name="US DOE Joint Genome Institute (JGI-PGF)"/>
            <person name="Lucas S."/>
            <person name="Copeland A."/>
            <person name="Lapidus A."/>
            <person name="Glavina del Rio T."/>
            <person name="Tice H."/>
            <person name="Bruce D."/>
            <person name="Goodwin L."/>
            <person name="Pitluck S."/>
            <person name="Larimer F."/>
            <person name="Land M.L."/>
            <person name="Mouttaki H."/>
            <person name="He Z."/>
            <person name="Zhou J."/>
            <person name="Hemme C.L."/>
        </authorList>
    </citation>
    <scope>NUCLEOTIDE SEQUENCE [LARGE SCALE GENOMIC DNA]</scope>
    <source>
        <strain evidence="3">DSM 2782</strain>
    </source>
</reference>
<proteinExistence type="predicted"/>
<dbReference type="AlphaFoldDB" id="F1T8Q7"/>
<keyword evidence="4" id="KW-1185">Reference proteome</keyword>
<evidence type="ECO:0000313" key="3">
    <source>
        <dbReference type="EMBL" id="EGD48889.1"/>
    </source>
</evidence>
<evidence type="ECO:0000259" key="2">
    <source>
        <dbReference type="Pfam" id="PF13386"/>
    </source>
</evidence>
<dbReference type="Gene3D" id="3.40.30.10">
    <property type="entry name" value="Glutaredoxin"/>
    <property type="match status" value="1"/>
</dbReference>
<keyword evidence="1" id="KW-1133">Transmembrane helix</keyword>
<organism evidence="3 4">
    <name type="scientific">Ruminiclostridium papyrosolvens DSM 2782</name>
    <dbReference type="NCBI Taxonomy" id="588581"/>
    <lineage>
        <taxon>Bacteria</taxon>
        <taxon>Bacillati</taxon>
        <taxon>Bacillota</taxon>
        <taxon>Clostridia</taxon>
        <taxon>Eubacteriales</taxon>
        <taxon>Oscillospiraceae</taxon>
        <taxon>Ruminiclostridium</taxon>
    </lineage>
</organism>
<feature type="transmembrane region" description="Helical" evidence="1">
    <location>
        <begin position="218"/>
        <end position="239"/>
    </location>
</feature>
<dbReference type="Proteomes" id="UP000003860">
    <property type="component" value="Unassembled WGS sequence"/>
</dbReference>
<dbReference type="SUPFAM" id="SSF52833">
    <property type="entry name" value="Thioredoxin-like"/>
    <property type="match status" value="1"/>
</dbReference>
<feature type="transmembrane region" description="Helical" evidence="1">
    <location>
        <begin position="361"/>
        <end position="377"/>
    </location>
</feature>
<protein>
    <submittedName>
        <fullName evidence="3">Glutaredoxin 2</fullName>
    </submittedName>
</protein>
<dbReference type="Pfam" id="PF13386">
    <property type="entry name" value="DsbD_2"/>
    <property type="match status" value="1"/>
</dbReference>
<keyword evidence="1" id="KW-0812">Transmembrane</keyword>
<evidence type="ECO:0000256" key="1">
    <source>
        <dbReference type="SAM" id="Phobius"/>
    </source>
</evidence>
<feature type="transmembrane region" description="Helical" evidence="1">
    <location>
        <begin position="313"/>
        <end position="340"/>
    </location>
</feature>
<feature type="transmembrane region" description="Helical" evidence="1">
    <location>
        <begin position="187"/>
        <end position="206"/>
    </location>
</feature>
<accession>F1T8Q7</accession>